<proteinExistence type="predicted"/>
<accession>A0ABU0PYX2</accession>
<protein>
    <submittedName>
        <fullName evidence="1">Uncharacterized protein</fullName>
    </submittedName>
</protein>
<evidence type="ECO:0000313" key="2">
    <source>
        <dbReference type="Proteomes" id="UP001243364"/>
    </source>
</evidence>
<name>A0ABU0PYX2_STRAH</name>
<organism evidence="1 2">
    <name type="scientific">Streptomyces achromogenes</name>
    <dbReference type="NCBI Taxonomy" id="67255"/>
    <lineage>
        <taxon>Bacteria</taxon>
        <taxon>Bacillati</taxon>
        <taxon>Actinomycetota</taxon>
        <taxon>Actinomycetes</taxon>
        <taxon>Kitasatosporales</taxon>
        <taxon>Streptomycetaceae</taxon>
        <taxon>Streptomyces</taxon>
    </lineage>
</organism>
<comment type="caution">
    <text evidence="1">The sequence shown here is derived from an EMBL/GenBank/DDBJ whole genome shotgun (WGS) entry which is preliminary data.</text>
</comment>
<dbReference type="EMBL" id="JAUSYA010000001">
    <property type="protein sequence ID" value="MDQ0683616.1"/>
    <property type="molecule type" value="Genomic_DNA"/>
</dbReference>
<dbReference type="Proteomes" id="UP001243364">
    <property type="component" value="Unassembled WGS sequence"/>
</dbReference>
<evidence type="ECO:0000313" key="1">
    <source>
        <dbReference type="EMBL" id="MDQ0683616.1"/>
    </source>
</evidence>
<sequence>MPQNRSMRELLGPVAAVALIAQLNPDLPAPGIEFAAIFHDGVEYGMGVRLHMHQPQAGVYERWAHLIGSSDPDSHTNPSTTAQGNVCRRTYGTYADIPVEAVGYVPQTVPRAANHWPLALREPAA</sequence>
<reference evidence="1 2" key="1">
    <citation type="submission" date="2023-07" db="EMBL/GenBank/DDBJ databases">
        <title>Comparative genomics of wheat-associated soil bacteria to identify genetic determinants of phenazine resistance.</title>
        <authorList>
            <person name="Mouncey N."/>
        </authorList>
    </citation>
    <scope>NUCLEOTIDE SEQUENCE [LARGE SCALE GENOMIC DNA]</scope>
    <source>
        <strain evidence="1 2">W4I19-2</strain>
    </source>
</reference>
<dbReference type="RefSeq" id="WP_307042569.1">
    <property type="nucleotide sequence ID" value="NZ_JAUSYA010000001.1"/>
</dbReference>
<gene>
    <name evidence="1" type="ORF">QFZ56_002579</name>
</gene>
<keyword evidence="2" id="KW-1185">Reference proteome</keyword>